<comment type="subcellular location">
    <subcellularLocation>
        <location evidence="2">Membrane</location>
        <topology evidence="2">Multi-pass membrane protein</topology>
    </subcellularLocation>
</comment>
<evidence type="ECO:0000313" key="11">
    <source>
        <dbReference type="EMBL" id="AEO93193.1"/>
    </source>
</evidence>
<feature type="transmembrane region" description="Helical" evidence="9">
    <location>
        <begin position="412"/>
        <end position="437"/>
    </location>
</feature>
<protein>
    <recommendedName>
        <fullName evidence="3">NADH:ubiquinone reductase (H(+)-translocating)</fullName>
        <ecNumber evidence="3">7.1.1.2</ecNumber>
    </recommendedName>
    <alternativeName>
        <fullName evidence="7">NADH dehydrogenase subunit 5</fullName>
    </alternativeName>
</protein>
<feature type="transmembrane region" description="Helical" evidence="9">
    <location>
        <begin position="214"/>
        <end position="234"/>
    </location>
</feature>
<dbReference type="GO" id="GO:0003954">
    <property type="term" value="F:NADH dehydrogenase activity"/>
    <property type="evidence" value="ECO:0007669"/>
    <property type="project" value="TreeGrafter"/>
</dbReference>
<feature type="transmembrane region" description="Helical" evidence="9">
    <location>
        <begin position="490"/>
        <end position="509"/>
    </location>
</feature>
<evidence type="ECO:0000256" key="4">
    <source>
        <dbReference type="ARBA" id="ARBA00022692"/>
    </source>
</evidence>
<feature type="domain" description="NADH:quinone oxidoreductase/Mrp antiporter transmembrane" evidence="10">
    <location>
        <begin position="109"/>
        <end position="370"/>
    </location>
</feature>
<reference evidence="11" key="1">
    <citation type="journal article" date="2012" name="Mol. Biol. Rep.">
        <title>Nearly complete mitochondrial genome of Polyascus gregaria and the phylogenetic relationships among maxillopodans.</title>
        <authorList>
            <person name="Yan J."/>
            <person name="Zhou J."/>
            <person name="Li P."/>
            <person name="Sun H."/>
            <person name="Zhou K."/>
        </authorList>
    </citation>
    <scope>NUCLEOTIDE SEQUENCE</scope>
</reference>
<keyword evidence="6 9" id="KW-0472">Membrane</keyword>
<feature type="transmembrane region" description="Helical" evidence="9">
    <location>
        <begin position="449"/>
        <end position="469"/>
    </location>
</feature>
<feature type="transmembrane region" description="Helical" evidence="9">
    <location>
        <begin position="343"/>
        <end position="361"/>
    </location>
</feature>
<comment type="catalytic activity">
    <reaction evidence="8">
        <text>a ubiquinone + NADH + 5 H(+)(in) = a ubiquinol + NAD(+) + 4 H(+)(out)</text>
        <dbReference type="Rhea" id="RHEA:29091"/>
        <dbReference type="Rhea" id="RHEA-COMP:9565"/>
        <dbReference type="Rhea" id="RHEA-COMP:9566"/>
        <dbReference type="ChEBI" id="CHEBI:15378"/>
        <dbReference type="ChEBI" id="CHEBI:16389"/>
        <dbReference type="ChEBI" id="CHEBI:17976"/>
        <dbReference type="ChEBI" id="CHEBI:57540"/>
        <dbReference type="ChEBI" id="CHEBI:57945"/>
        <dbReference type="EC" id="7.1.1.2"/>
    </reaction>
</comment>
<feature type="transmembrane region" description="Helical" evidence="9">
    <location>
        <begin position="7"/>
        <end position="32"/>
    </location>
</feature>
<proteinExistence type="predicted"/>
<feature type="transmembrane region" description="Helical" evidence="9">
    <location>
        <begin position="86"/>
        <end position="108"/>
    </location>
</feature>
<feature type="transmembrane region" description="Helical" evidence="9">
    <location>
        <begin position="529"/>
        <end position="550"/>
    </location>
</feature>
<feature type="transmembrane region" description="Helical" evidence="9">
    <location>
        <begin position="303"/>
        <end position="322"/>
    </location>
</feature>
<comment type="function">
    <text evidence="1">Core subunit of the mitochondrial membrane respiratory chain NADH dehydrogenase (Complex I) that is believed to belong to the minimal assembly required for catalysis. Complex I functions in the transfer of electrons from NADH to the respiratory chain. The immediate electron acceptor for the enzyme is believed to be ubiquinone.</text>
</comment>
<feature type="transmembrane region" description="Helical" evidence="9">
    <location>
        <begin position="152"/>
        <end position="170"/>
    </location>
</feature>
<evidence type="ECO:0000256" key="6">
    <source>
        <dbReference type="ARBA" id="ARBA00023136"/>
    </source>
</evidence>
<feature type="transmembrane region" description="Helical" evidence="9">
    <location>
        <begin position="376"/>
        <end position="400"/>
    </location>
</feature>
<evidence type="ECO:0000256" key="8">
    <source>
        <dbReference type="ARBA" id="ARBA00049551"/>
    </source>
</evidence>
<dbReference type="PRINTS" id="PR01434">
    <property type="entry name" value="NADHDHGNASE5"/>
</dbReference>
<keyword evidence="5 9" id="KW-1133">Transmembrane helix</keyword>
<dbReference type="InterPro" id="IPR001750">
    <property type="entry name" value="ND/Mrp_TM"/>
</dbReference>
<dbReference type="EMBL" id="JN616263">
    <property type="protein sequence ID" value="AEO93193.1"/>
    <property type="molecule type" value="Genomic_DNA"/>
</dbReference>
<dbReference type="PANTHER" id="PTHR42829:SF2">
    <property type="entry name" value="NADH-UBIQUINONE OXIDOREDUCTASE CHAIN 5"/>
    <property type="match status" value="1"/>
</dbReference>
<evidence type="ECO:0000256" key="1">
    <source>
        <dbReference type="ARBA" id="ARBA00003257"/>
    </source>
</evidence>
<sequence length="551" mass="66456">MKFLNLAIMYMILLFFLSLFSFMFMIYLNLYYIDWNLSFNYFLMNSNLIDLYYLFDWLNFLIVSIVFFVTFFIYTYILYYMNMDMFYYLFLKVVFIFVISMIMFLFMVNMFSCIFGWDGLGLTSYILIIYYNNVKSLNSGMYTLMLNRLGDFFILVSLGGFLIYGSVNFFCFVNLKFNFIFLLLIFIIISSITKSAQFPFSSWLPKAMLAPTPVSSLVHSSTLVVAGVYLIMRFDSLILLFDLKVYIMYISLLTGFISSYLMFMEYDLKKLVAMTTLIQLSFMFISLSLGCMYQSLLHLLLHAMYKSSLFMSSGYLIFLGFGNQDMRFLMGSFLNCYMFKNSFFILNLSSMGFPFLGGFYSKDMMLGMFYMSELNIFYILMFIFIVFFTFLGTFRMYYYMMNLNIILIYTKFSMFILSFVIYFSCMMVILFSYFYFWFFDDYELVFVNFYLKFILIYFMMISLFIYLISLLSNMSSYLYLMFNYLFFDDFYTNGFYFIFYSYFYYYLLFLDSILNYMIYKNFIDLFNNLIYNLSYVTMSLLIVCMFWFVLL</sequence>
<dbReference type="AlphaFoldDB" id="H8ZWM7"/>
<evidence type="ECO:0000256" key="9">
    <source>
        <dbReference type="SAM" id="Phobius"/>
    </source>
</evidence>
<keyword evidence="4 9" id="KW-0812">Transmembrane</keyword>
<dbReference type="GO" id="GO:0016020">
    <property type="term" value="C:membrane"/>
    <property type="evidence" value="ECO:0007669"/>
    <property type="project" value="UniProtKB-SubCell"/>
</dbReference>
<feature type="transmembrane region" description="Helical" evidence="9">
    <location>
        <begin position="52"/>
        <end position="79"/>
    </location>
</feature>
<accession>H8ZWM7</accession>
<name>H8ZWM7_9CRUS</name>
<evidence type="ECO:0000256" key="3">
    <source>
        <dbReference type="ARBA" id="ARBA00012944"/>
    </source>
</evidence>
<feature type="transmembrane region" description="Helical" evidence="9">
    <location>
        <begin position="176"/>
        <end position="193"/>
    </location>
</feature>
<evidence type="ECO:0000259" key="10">
    <source>
        <dbReference type="Pfam" id="PF00361"/>
    </source>
</evidence>
<evidence type="ECO:0000256" key="2">
    <source>
        <dbReference type="ARBA" id="ARBA00004141"/>
    </source>
</evidence>
<dbReference type="GO" id="GO:0008137">
    <property type="term" value="F:NADH dehydrogenase (ubiquinone) activity"/>
    <property type="evidence" value="ECO:0007669"/>
    <property type="project" value="UniProtKB-EC"/>
</dbReference>
<dbReference type="PANTHER" id="PTHR42829">
    <property type="entry name" value="NADH-UBIQUINONE OXIDOREDUCTASE CHAIN 5"/>
    <property type="match status" value="1"/>
</dbReference>
<geneLocation type="mitochondrion" evidence="11"/>
<evidence type="ECO:0000256" key="7">
    <source>
        <dbReference type="ARBA" id="ARBA00031027"/>
    </source>
</evidence>
<feature type="transmembrane region" description="Helical" evidence="9">
    <location>
        <begin position="246"/>
        <end position="264"/>
    </location>
</feature>
<keyword evidence="11" id="KW-0496">Mitochondrion</keyword>
<organism evidence="11">
    <name type="scientific">Polyascus gregaria</name>
    <dbReference type="NCBI Taxonomy" id="238043"/>
    <lineage>
        <taxon>Eukaryota</taxon>
        <taxon>Metazoa</taxon>
        <taxon>Ecdysozoa</taxon>
        <taxon>Arthropoda</taxon>
        <taxon>Crustacea</taxon>
        <taxon>Multicrustacea</taxon>
        <taxon>Cirripedia</taxon>
        <taxon>Rhizocephala</taxon>
        <taxon>Sacculinidae</taxon>
        <taxon>Polyascus</taxon>
    </lineage>
</organism>
<feature type="transmembrane region" description="Helical" evidence="9">
    <location>
        <begin position="271"/>
        <end position="297"/>
    </location>
</feature>
<dbReference type="EC" id="7.1.1.2" evidence="3"/>
<dbReference type="GO" id="GO:0042773">
    <property type="term" value="P:ATP synthesis coupled electron transport"/>
    <property type="evidence" value="ECO:0007669"/>
    <property type="project" value="InterPro"/>
</dbReference>
<dbReference type="InterPro" id="IPR003945">
    <property type="entry name" value="NU5C-like"/>
</dbReference>
<dbReference type="GO" id="GO:0015990">
    <property type="term" value="P:electron transport coupled proton transport"/>
    <property type="evidence" value="ECO:0007669"/>
    <property type="project" value="TreeGrafter"/>
</dbReference>
<evidence type="ECO:0000256" key="5">
    <source>
        <dbReference type="ARBA" id="ARBA00022989"/>
    </source>
</evidence>
<dbReference type="Pfam" id="PF00361">
    <property type="entry name" value="Proton_antipo_M"/>
    <property type="match status" value="1"/>
</dbReference>
<gene>
    <name evidence="11" type="primary">ND5</name>
</gene>